<feature type="transmembrane region" description="Helical" evidence="8">
    <location>
        <begin position="629"/>
        <end position="649"/>
    </location>
</feature>
<evidence type="ECO:0000256" key="7">
    <source>
        <dbReference type="ARBA" id="ARBA00023136"/>
    </source>
</evidence>
<feature type="transmembrane region" description="Helical" evidence="8">
    <location>
        <begin position="242"/>
        <end position="259"/>
    </location>
</feature>
<comment type="subcellular location">
    <subcellularLocation>
        <location evidence="1">Cell membrane</location>
        <topology evidence="1">Multi-pass membrane protein</topology>
    </subcellularLocation>
</comment>
<keyword evidence="4" id="KW-1003">Cell membrane</keyword>
<dbReference type="NCBIfam" id="NF007866">
    <property type="entry name" value="PRK10577.1-2"/>
    <property type="match status" value="1"/>
</dbReference>
<feature type="transmembrane region" description="Helical" evidence="8">
    <location>
        <begin position="417"/>
        <end position="437"/>
    </location>
</feature>
<feature type="transmembrane region" description="Helical" evidence="8">
    <location>
        <begin position="187"/>
        <end position="209"/>
    </location>
</feature>
<dbReference type="RefSeq" id="WP_269124981.1">
    <property type="nucleotide sequence ID" value="NZ_JAPUBN010000015.1"/>
</dbReference>
<evidence type="ECO:0000313" key="9">
    <source>
        <dbReference type="EMBL" id="MCZ2721848.1"/>
    </source>
</evidence>
<gene>
    <name evidence="9" type="primary">fhuB</name>
    <name evidence="9" type="ORF">O1D97_09355</name>
</gene>
<feature type="transmembrane region" description="Helical" evidence="8">
    <location>
        <begin position="473"/>
        <end position="495"/>
    </location>
</feature>
<evidence type="ECO:0000256" key="6">
    <source>
        <dbReference type="ARBA" id="ARBA00022989"/>
    </source>
</evidence>
<dbReference type="InterPro" id="IPR000522">
    <property type="entry name" value="ABC_transptr_permease_BtuC"/>
</dbReference>
<evidence type="ECO:0000256" key="2">
    <source>
        <dbReference type="ARBA" id="ARBA00007935"/>
    </source>
</evidence>
<comment type="caution">
    <text evidence="9">The sequence shown here is derived from an EMBL/GenBank/DDBJ whole genome shotgun (WGS) entry which is preliminary data.</text>
</comment>
<evidence type="ECO:0000256" key="1">
    <source>
        <dbReference type="ARBA" id="ARBA00004651"/>
    </source>
</evidence>
<evidence type="ECO:0000256" key="5">
    <source>
        <dbReference type="ARBA" id="ARBA00022692"/>
    </source>
</evidence>
<accession>A0ABT4JVN6</accession>
<dbReference type="PANTHER" id="PTHR30472">
    <property type="entry name" value="FERRIC ENTEROBACTIN TRANSPORT SYSTEM PERMEASE PROTEIN"/>
    <property type="match status" value="1"/>
</dbReference>
<reference evidence="9" key="1">
    <citation type="submission" date="2022-12" db="EMBL/GenBank/DDBJ databases">
        <title>Marinomonas 15G1-11 sp. nov, isolated from marine algae.</title>
        <authorList>
            <person name="Butt M."/>
            <person name="Choi D.G."/>
            <person name="Kim J.M."/>
            <person name="Lee J.K."/>
            <person name="Baek J.H."/>
            <person name="Jeon C.O."/>
        </authorList>
    </citation>
    <scope>NUCLEOTIDE SEQUENCE</scope>
    <source>
        <strain evidence="9">15G1-11</strain>
    </source>
</reference>
<feature type="transmembrane region" description="Helical" evidence="8">
    <location>
        <begin position="559"/>
        <end position="587"/>
    </location>
</feature>
<dbReference type="PANTHER" id="PTHR30472:SF37">
    <property type="entry name" value="FE(3+) DICITRATE TRANSPORT SYSTEM PERMEASE PROTEIN FECD-RELATED"/>
    <property type="match status" value="1"/>
</dbReference>
<dbReference type="CDD" id="cd06550">
    <property type="entry name" value="TM_ABC_iron-siderophores_like"/>
    <property type="match status" value="2"/>
</dbReference>
<feature type="transmembrane region" description="Helical" evidence="8">
    <location>
        <begin position="299"/>
        <end position="320"/>
    </location>
</feature>
<evidence type="ECO:0000256" key="4">
    <source>
        <dbReference type="ARBA" id="ARBA00022475"/>
    </source>
</evidence>
<feature type="transmembrane region" description="Helical" evidence="8">
    <location>
        <begin position="341"/>
        <end position="365"/>
    </location>
</feature>
<dbReference type="Gene3D" id="1.10.3470.10">
    <property type="entry name" value="ABC transporter involved in vitamin B12 uptake, BtuC"/>
    <property type="match status" value="2"/>
</dbReference>
<evidence type="ECO:0000256" key="3">
    <source>
        <dbReference type="ARBA" id="ARBA00022448"/>
    </source>
</evidence>
<keyword evidence="7 8" id="KW-0472">Membrane</keyword>
<keyword evidence="6 8" id="KW-1133">Transmembrane helix</keyword>
<feature type="transmembrane region" description="Helical" evidence="8">
    <location>
        <begin position="84"/>
        <end position="104"/>
    </location>
</feature>
<feature type="transmembrane region" description="Helical" evidence="8">
    <location>
        <begin position="110"/>
        <end position="128"/>
    </location>
</feature>
<name>A0ABT4JVN6_9GAMM</name>
<feature type="transmembrane region" description="Helical" evidence="8">
    <location>
        <begin position="216"/>
        <end position="236"/>
    </location>
</feature>
<evidence type="ECO:0000313" key="10">
    <source>
        <dbReference type="Proteomes" id="UP001149719"/>
    </source>
</evidence>
<evidence type="ECO:0000256" key="8">
    <source>
        <dbReference type="SAM" id="Phobius"/>
    </source>
</evidence>
<dbReference type="Proteomes" id="UP001149719">
    <property type="component" value="Unassembled WGS sequence"/>
</dbReference>
<sequence length="655" mass="69588">MIRAFLLVNAFLFTAVCYLQIDSSLSISTQLSIISGQEAQGFDEIDWGFSRLPRLVMALLVGSVMGCIGSVIQQLTLNPLLSPVTLGTSSGAWLGLIVLAIFWPQGQTEFQVFAAMSGAALALGFVLLISGVRNLSGLSLILSGMAVNLLFGAITTALILLNDQYARNLFIWGAGDLSQNGWDKVQWFWPHCLLLLTILAFAGKPLTLLRLGQAAAAARGLNVVWLFVTLIISGLWILSSAITMVGIIGFIGLVAPNAARFLGARTATSELIVSTLLGASLLMIADGMALFANTLTFDLVPTGLTTALIGAPLLIILIRHRGNKKPQSQHAFMALQGSRTLSIRTIILMTGALLSVIFLGVFTHIDNNIYQFHLPNEFAWPLRWPRLAASLFAGAGMAVAGVMLQRLIHNPLASPDLLGLSAGAVLALILVSLLLGIRVSELGPLVAFVGSMSILGTLLLLGKRFHFAPTSLILTGVALTALIETLIQGVLMTGTDDVYDILRWLSGSTYRVTPNQAISLIVGVTLFIVVAVGLQRWLTLLSIGRITAAARGVSVQKSFIILLMISAGLCAFITALVGPIAFVSIVAPHLAGLLGAKKVVPQLFFSALIGATLLQLSDWLGQIIIYPNQLAAGTVVAIIGGSYFILILLKNRNSV</sequence>
<protein>
    <submittedName>
        <fullName evidence="9">Fe(3+)-hydroxamate ABC transporter permease FhuB</fullName>
    </submittedName>
</protein>
<dbReference type="SUPFAM" id="SSF81345">
    <property type="entry name" value="ABC transporter involved in vitamin B12 uptake, BtuC"/>
    <property type="match status" value="2"/>
</dbReference>
<feature type="transmembrane region" description="Helical" evidence="8">
    <location>
        <begin position="52"/>
        <end position="72"/>
    </location>
</feature>
<dbReference type="EMBL" id="JAPUBN010000015">
    <property type="protein sequence ID" value="MCZ2721848.1"/>
    <property type="molecule type" value="Genomic_DNA"/>
</dbReference>
<keyword evidence="5 8" id="KW-0812">Transmembrane</keyword>
<feature type="transmembrane region" description="Helical" evidence="8">
    <location>
        <begin position="271"/>
        <end position="293"/>
    </location>
</feature>
<keyword evidence="3" id="KW-0813">Transport</keyword>
<feature type="transmembrane region" description="Helical" evidence="8">
    <location>
        <begin position="443"/>
        <end position="461"/>
    </location>
</feature>
<feature type="transmembrane region" description="Helical" evidence="8">
    <location>
        <begin position="140"/>
        <end position="161"/>
    </location>
</feature>
<proteinExistence type="inferred from homology"/>
<feature type="transmembrane region" description="Helical" evidence="8">
    <location>
        <begin position="515"/>
        <end position="538"/>
    </location>
</feature>
<organism evidence="9 10">
    <name type="scientific">Marinomonas phaeophyticola</name>
    <dbReference type="NCBI Taxonomy" id="3004091"/>
    <lineage>
        <taxon>Bacteria</taxon>
        <taxon>Pseudomonadati</taxon>
        <taxon>Pseudomonadota</taxon>
        <taxon>Gammaproteobacteria</taxon>
        <taxon>Oceanospirillales</taxon>
        <taxon>Oceanospirillaceae</taxon>
        <taxon>Marinomonas</taxon>
    </lineage>
</organism>
<dbReference type="Pfam" id="PF01032">
    <property type="entry name" value="FecCD"/>
    <property type="match status" value="2"/>
</dbReference>
<keyword evidence="10" id="KW-1185">Reference proteome</keyword>
<comment type="similarity">
    <text evidence="2">Belongs to the binding-protein-dependent transport system permease family. FecCD subfamily.</text>
</comment>
<feature type="transmembrane region" description="Helical" evidence="8">
    <location>
        <begin position="385"/>
        <end position="405"/>
    </location>
</feature>
<dbReference type="InterPro" id="IPR037294">
    <property type="entry name" value="ABC_BtuC-like"/>
</dbReference>